<evidence type="ECO:0000313" key="22">
    <source>
        <dbReference type="EMBL" id="EFC49077.1"/>
    </source>
</evidence>
<dbReference type="PRINTS" id="PR00747">
    <property type="entry name" value="GLYHDRLASE47"/>
</dbReference>
<dbReference type="EMBL" id="GG738849">
    <property type="protein sequence ID" value="EFC49077.1"/>
    <property type="molecule type" value="Genomic_DNA"/>
</dbReference>
<dbReference type="OMA" id="WRMFKNI"/>
<evidence type="ECO:0000256" key="9">
    <source>
        <dbReference type="ARBA" id="ARBA00022968"/>
    </source>
</evidence>
<organism evidence="23">
    <name type="scientific">Naegleria gruberi</name>
    <name type="common">Amoeba</name>
    <dbReference type="NCBI Taxonomy" id="5762"/>
    <lineage>
        <taxon>Eukaryota</taxon>
        <taxon>Discoba</taxon>
        <taxon>Heterolobosea</taxon>
        <taxon>Tetramitia</taxon>
        <taxon>Eutetramitia</taxon>
        <taxon>Vahlkampfiidae</taxon>
        <taxon>Naegleria</taxon>
    </lineage>
</organism>
<comment type="similarity">
    <text evidence="4 21">Belongs to the glycosyl hydrolase 47 family.</text>
</comment>
<evidence type="ECO:0000256" key="2">
    <source>
        <dbReference type="ARBA" id="ARBA00004323"/>
    </source>
</evidence>
<dbReference type="Proteomes" id="UP000006671">
    <property type="component" value="Unassembled WGS sequence"/>
</dbReference>
<evidence type="ECO:0000256" key="13">
    <source>
        <dbReference type="ARBA" id="ARBA00023157"/>
    </source>
</evidence>
<dbReference type="KEGG" id="ngr:NAEGRDRAFT_30575"/>
<feature type="active site" description="Proton donor" evidence="18">
    <location>
        <position position="341"/>
    </location>
</feature>
<dbReference type="FunFam" id="1.50.10.10:FF:000017">
    <property type="entry name" value="alpha-1,2-Mannosidase"/>
    <property type="match status" value="1"/>
</dbReference>
<evidence type="ECO:0000256" key="5">
    <source>
        <dbReference type="ARBA" id="ARBA00022692"/>
    </source>
</evidence>
<keyword evidence="5" id="KW-0812">Transmembrane</keyword>
<evidence type="ECO:0000256" key="1">
    <source>
        <dbReference type="ARBA" id="ARBA00001913"/>
    </source>
</evidence>
<dbReference type="AlphaFoldDB" id="D2V2K6"/>
<feature type="disulfide bond" evidence="20">
    <location>
        <begin position="290"/>
        <end position="327"/>
    </location>
</feature>
<dbReference type="InterPro" id="IPR001382">
    <property type="entry name" value="Glyco_hydro_47"/>
</dbReference>
<dbReference type="GO" id="GO:0005509">
    <property type="term" value="F:calcium ion binding"/>
    <property type="evidence" value="ECO:0007669"/>
    <property type="project" value="InterPro"/>
</dbReference>
<keyword evidence="13 20" id="KW-1015">Disulfide bond</keyword>
<dbReference type="GeneID" id="8852777"/>
<keyword evidence="14" id="KW-0325">Glycoprotein</keyword>
<accession>D2V2K6</accession>
<dbReference type="GO" id="GO:0004571">
    <property type="term" value="F:mannosyl-oligosaccharide 1,2-alpha-mannosidase activity"/>
    <property type="evidence" value="ECO:0007669"/>
    <property type="project" value="UniProtKB-EC"/>
</dbReference>
<reference evidence="22 23" key="1">
    <citation type="journal article" date="2010" name="Cell">
        <title>The genome of Naegleria gruberi illuminates early eukaryotic versatility.</title>
        <authorList>
            <person name="Fritz-Laylin L.K."/>
            <person name="Prochnik S.E."/>
            <person name="Ginger M.L."/>
            <person name="Dacks J.B."/>
            <person name="Carpenter M.L."/>
            <person name="Field M.C."/>
            <person name="Kuo A."/>
            <person name="Paredez A."/>
            <person name="Chapman J."/>
            <person name="Pham J."/>
            <person name="Shu S."/>
            <person name="Neupane R."/>
            <person name="Cipriano M."/>
            <person name="Mancuso J."/>
            <person name="Tu H."/>
            <person name="Salamov A."/>
            <person name="Lindquist E."/>
            <person name="Shapiro H."/>
            <person name="Lucas S."/>
            <person name="Grigoriev I.V."/>
            <person name="Cande W.Z."/>
            <person name="Fulton C."/>
            <person name="Rokhsar D.S."/>
            <person name="Dawson S.C."/>
        </authorList>
    </citation>
    <scope>NUCLEOTIDE SEQUENCE [LARGE SCALE GENOMIC DNA]</scope>
    <source>
        <strain evidence="22 23">NEG-M</strain>
    </source>
</reference>
<dbReference type="PANTHER" id="PTHR11742">
    <property type="entry name" value="MANNOSYL-OLIGOSACCHARIDE ALPHA-1,2-MANNOSIDASE-RELATED"/>
    <property type="match status" value="1"/>
</dbReference>
<dbReference type="Gene3D" id="1.50.10.10">
    <property type="match status" value="1"/>
</dbReference>
<proteinExistence type="inferred from homology"/>
<keyword evidence="7 21" id="KW-0378">Hydrolase</keyword>
<dbReference type="OrthoDB" id="8118055at2759"/>
<keyword evidence="23" id="KW-1185">Reference proteome</keyword>
<dbReference type="STRING" id="5762.D2V2K6"/>
<evidence type="ECO:0000256" key="8">
    <source>
        <dbReference type="ARBA" id="ARBA00022837"/>
    </source>
</evidence>
<dbReference type="VEuPathDB" id="AmoebaDB:NAEGRDRAFT_30575"/>
<feature type="active site" evidence="18">
    <location>
        <position position="226"/>
    </location>
</feature>
<evidence type="ECO:0000256" key="20">
    <source>
        <dbReference type="PIRSR" id="PIRSR601382-3"/>
    </source>
</evidence>
<dbReference type="eggNOG" id="KOG2204">
    <property type="taxonomic scope" value="Eukaryota"/>
</dbReference>
<dbReference type="GO" id="GO:0005783">
    <property type="term" value="C:endoplasmic reticulum"/>
    <property type="evidence" value="ECO:0007669"/>
    <property type="project" value="TreeGrafter"/>
</dbReference>
<gene>
    <name evidence="22" type="ORF">NAEGRDRAFT_30575</name>
</gene>
<keyword evidence="12" id="KW-0472">Membrane</keyword>
<dbReference type="FunCoup" id="D2V2K6">
    <property type="interactions" value="434"/>
</dbReference>
<dbReference type="EC" id="3.2.1.-" evidence="21"/>
<keyword evidence="8 19" id="KW-0106">Calcium</keyword>
<evidence type="ECO:0000256" key="21">
    <source>
        <dbReference type="RuleBase" id="RU361193"/>
    </source>
</evidence>
<keyword evidence="10" id="KW-1133">Transmembrane helix</keyword>
<dbReference type="Pfam" id="PF01532">
    <property type="entry name" value="Glyco_hydro_47"/>
    <property type="match status" value="1"/>
</dbReference>
<dbReference type="InterPro" id="IPR050749">
    <property type="entry name" value="Glycosyl_Hydrolase_47"/>
</dbReference>
<evidence type="ECO:0000256" key="7">
    <source>
        <dbReference type="ARBA" id="ARBA00022801"/>
    </source>
</evidence>
<comment type="pathway">
    <text evidence="3">Protein modification; protein glycosylation.</text>
</comment>
<evidence type="ECO:0000256" key="12">
    <source>
        <dbReference type="ARBA" id="ARBA00023136"/>
    </source>
</evidence>
<protein>
    <recommendedName>
        <fullName evidence="21">alpha-1,2-Mannosidase</fullName>
        <ecNumber evidence="21">3.2.1.-</ecNumber>
    </recommendedName>
</protein>
<comment type="cofactor">
    <cofactor evidence="1 19">
        <name>Ca(2+)</name>
        <dbReference type="ChEBI" id="CHEBI:29108"/>
    </cofactor>
</comment>
<evidence type="ECO:0000256" key="16">
    <source>
        <dbReference type="ARBA" id="ARBA00047669"/>
    </source>
</evidence>
<evidence type="ECO:0000256" key="3">
    <source>
        <dbReference type="ARBA" id="ARBA00004922"/>
    </source>
</evidence>
<dbReference type="RefSeq" id="XP_002681821.1">
    <property type="nucleotide sequence ID" value="XM_002681775.1"/>
</dbReference>
<keyword evidence="6 19" id="KW-0479">Metal-binding</keyword>
<evidence type="ECO:0000256" key="15">
    <source>
        <dbReference type="ARBA" id="ARBA00023295"/>
    </source>
</evidence>
<keyword evidence="15 21" id="KW-0326">Glycosidase</keyword>
<evidence type="ECO:0000256" key="11">
    <source>
        <dbReference type="ARBA" id="ARBA00023034"/>
    </source>
</evidence>
<dbReference type="GO" id="GO:0009100">
    <property type="term" value="P:glycoprotein metabolic process"/>
    <property type="evidence" value="ECO:0007669"/>
    <property type="project" value="UniProtKB-ARBA"/>
</dbReference>
<evidence type="ECO:0000256" key="10">
    <source>
        <dbReference type="ARBA" id="ARBA00022989"/>
    </source>
</evidence>
<dbReference type="PANTHER" id="PTHR11742:SF6">
    <property type="entry name" value="MANNOSYL-OLIGOSACCHARIDE ALPHA-1,2-MANNOSIDASE IA-RELATED"/>
    <property type="match status" value="1"/>
</dbReference>
<comment type="catalytic activity">
    <reaction evidence="16">
        <text>N(4)-(alpha-D-Man-(1-&gt;2)-alpha-D-Man-(1-&gt;2)-alpha-D-Man-(1-&gt;3)-[alpha-D-Man-(1-&gt;3)-[alpha-D-Man-(1-&gt;2)-alpha-D-Man-(1-&gt;6)]-alpha-D-Man-(1-&gt;6)]-beta-D-Man-(1-&gt;4)-beta-D-GlcNAc-(1-&gt;4)-beta-D-GlcNAc)-L-asparaginyl-[protein] (N-glucan mannose isomer 8A1,2,3B1,3) + 3 H2O = N(4)-(alpha-D-Man-(1-&gt;3)-[alpha-D-Man-(1-&gt;3)-[alpha-D-Man-(1-&gt;6)]-alpha-D-Man-(1-&gt;6)]-beta-D-Man-(1-&gt;4)-beta-D-GlcNAc-(1-&gt;4)-beta-D-GlcNAc)-L-asparaginyl-[protein] (N-glucan mannose isomer 5A1,2) + 3 beta-D-mannose</text>
        <dbReference type="Rhea" id="RHEA:56028"/>
        <dbReference type="Rhea" id="RHEA-COMP:14358"/>
        <dbReference type="Rhea" id="RHEA-COMP:14367"/>
        <dbReference type="ChEBI" id="CHEBI:15377"/>
        <dbReference type="ChEBI" id="CHEBI:28563"/>
        <dbReference type="ChEBI" id="CHEBI:59087"/>
        <dbReference type="ChEBI" id="CHEBI:60628"/>
        <dbReference type="EC" id="3.2.1.113"/>
    </reaction>
</comment>
<keyword evidence="9" id="KW-0735">Signal-anchor</keyword>
<dbReference type="InParanoid" id="D2V2K6"/>
<sequence>MSDSANEKRKAVRDAFIHAFKGYEHVWGKDEYRPVSKGYHNWIASSKGFGMTLIDSLDTMVIMGLKQQYEKSLNYVKNDMPSFSTINGGISVFETTIRVVGGFVSAYDLTKEKIFLEKAKDMADRLLPAFSSPTGIPYSEINLKTGSKKTFAWANNCAILSELGSLQLEFRRLSELTGDMKYHNAVTKVMDIMESKKPDNGLYPLKISPTSGSWCSNYVSLGALGDSFYEYLLKQWLLNRGTKGAEKYRFMYMATLKGIFENMVIKSNQGYTYVAEYEGRAHHKVDHLACFAAGMFALGGYFNVSTPGFQISNKRQIETGAEFTRTCYETYAQMPSGIGPETFHFDTASGKFNPGVSTYLLRPETVESIFIMYRVTGDEKYREWGWKIFQAIESKCKIASGGYSGLRNVATQSPVHDDFQQSFFLAETLKYLYLLFSPKHIIPIDKFVFNTEAHPIRVTPTNH</sequence>
<feature type="active site" evidence="18">
    <location>
        <position position="364"/>
    </location>
</feature>
<feature type="binding site" evidence="19">
    <location>
        <position position="451"/>
    </location>
    <ligand>
        <name>Ca(2+)</name>
        <dbReference type="ChEBI" id="CHEBI:29108"/>
    </ligand>
</feature>
<comment type="catalytic activity">
    <reaction evidence="17">
        <text>N(4)-(alpha-D-Man-(1-&gt;2)-alpha-D-Man-(1-&gt;2)-alpha-D-Man-(1-&gt;3)-[alpha-D-Man-(1-&gt;2)-alpha-D-Man-(1-&gt;3)-[alpha-D-Man-(1-&gt;2)-alpha-D-Man-(1-&gt;6)]-alpha-D-Man-(1-&gt;6)]-beta-D-Man-(1-&gt;4)-beta-D-GlcNAc-(1-&gt;4)-beta-D-GlcNAc)-L-asparaginyl-[protein] (N-glucan mannose isomer 9A1,2,3B1,2,3) + 4 H2O = N(4)-(alpha-D-Man-(1-&gt;3)-[alpha-D-Man-(1-&gt;3)-[alpha-D-Man-(1-&gt;6)]-alpha-D-Man-(1-&gt;6)]-beta-D-Man-(1-&gt;4)-beta-D-GlcNAc-(1-&gt;4)-beta-D-GlcNAc)-L-asparaginyl-[protein] (N-glucan mannose isomer 5A1,2) + 4 beta-D-mannose</text>
        <dbReference type="Rhea" id="RHEA:56008"/>
        <dbReference type="Rhea" id="RHEA-COMP:14356"/>
        <dbReference type="Rhea" id="RHEA-COMP:14367"/>
        <dbReference type="ChEBI" id="CHEBI:15377"/>
        <dbReference type="ChEBI" id="CHEBI:28563"/>
        <dbReference type="ChEBI" id="CHEBI:59087"/>
        <dbReference type="ChEBI" id="CHEBI:139493"/>
        <dbReference type="EC" id="3.2.1.113"/>
    </reaction>
</comment>
<dbReference type="InterPro" id="IPR012341">
    <property type="entry name" value="6hp_glycosidase-like_sf"/>
</dbReference>
<dbReference type="GO" id="GO:0005975">
    <property type="term" value="P:carbohydrate metabolic process"/>
    <property type="evidence" value="ECO:0007669"/>
    <property type="project" value="InterPro"/>
</dbReference>
<evidence type="ECO:0000256" key="18">
    <source>
        <dbReference type="PIRSR" id="PIRSR601382-1"/>
    </source>
</evidence>
<evidence type="ECO:0000313" key="23">
    <source>
        <dbReference type="Proteomes" id="UP000006671"/>
    </source>
</evidence>
<evidence type="ECO:0000256" key="14">
    <source>
        <dbReference type="ARBA" id="ARBA00023180"/>
    </source>
</evidence>
<dbReference type="GO" id="GO:0000139">
    <property type="term" value="C:Golgi membrane"/>
    <property type="evidence" value="ECO:0007669"/>
    <property type="project" value="UniProtKB-SubCell"/>
</dbReference>
<feature type="active site" description="Proton donor" evidence="18">
    <location>
        <position position="94"/>
    </location>
</feature>
<comment type="subcellular location">
    <subcellularLocation>
        <location evidence="2">Golgi apparatus membrane</location>
        <topology evidence="2">Single-pass type II membrane protein</topology>
    </subcellularLocation>
</comment>
<evidence type="ECO:0000256" key="6">
    <source>
        <dbReference type="ARBA" id="ARBA00022723"/>
    </source>
</evidence>
<dbReference type="SUPFAM" id="SSF48225">
    <property type="entry name" value="Seven-hairpin glycosidases"/>
    <property type="match status" value="1"/>
</dbReference>
<dbReference type="InterPro" id="IPR036026">
    <property type="entry name" value="Seven-hairpin_glycosidases"/>
</dbReference>
<keyword evidence="11" id="KW-0333">Golgi apparatus</keyword>
<name>D2V2K6_NAEGR</name>
<evidence type="ECO:0000256" key="17">
    <source>
        <dbReference type="ARBA" id="ARBA00048605"/>
    </source>
</evidence>
<evidence type="ECO:0000256" key="4">
    <source>
        <dbReference type="ARBA" id="ARBA00007658"/>
    </source>
</evidence>
<evidence type="ECO:0000256" key="19">
    <source>
        <dbReference type="PIRSR" id="PIRSR601382-2"/>
    </source>
</evidence>